<dbReference type="InterPro" id="IPR046357">
    <property type="entry name" value="PPIase_dom_sf"/>
</dbReference>
<reference evidence="8" key="1">
    <citation type="journal article" date="2019" name="Int. J. Syst. Evol. Microbiol.">
        <title>The Global Catalogue of Microorganisms (GCM) 10K type strain sequencing project: providing services to taxonomists for standard genome sequencing and annotation.</title>
        <authorList>
            <consortium name="The Broad Institute Genomics Platform"/>
            <consortium name="The Broad Institute Genome Sequencing Center for Infectious Disease"/>
            <person name="Wu L."/>
            <person name="Ma J."/>
        </authorList>
    </citation>
    <scope>NUCLEOTIDE SEQUENCE [LARGE SCALE GENOMIC DNA]</scope>
    <source>
        <strain evidence="8">CGMCC 4.1467</strain>
    </source>
</reference>
<evidence type="ECO:0000256" key="3">
    <source>
        <dbReference type="ARBA" id="ARBA00022729"/>
    </source>
</evidence>
<name>A0ABW2L624_9BACT</name>
<dbReference type="InterPro" id="IPR000297">
    <property type="entry name" value="PPIase_PpiC"/>
</dbReference>
<protein>
    <recommendedName>
        <fullName evidence="2">peptidylprolyl isomerase</fullName>
        <ecNumber evidence="2">5.2.1.8</ecNumber>
    </recommendedName>
</protein>
<keyword evidence="4" id="KW-0697">Rotamase</keyword>
<evidence type="ECO:0000256" key="5">
    <source>
        <dbReference type="ARBA" id="ARBA00023235"/>
    </source>
</evidence>
<dbReference type="InterPro" id="IPR050245">
    <property type="entry name" value="PrsA_foldase"/>
</dbReference>
<dbReference type="PANTHER" id="PTHR47245">
    <property type="entry name" value="PEPTIDYLPROLYL ISOMERASE"/>
    <property type="match status" value="1"/>
</dbReference>
<evidence type="ECO:0000259" key="6">
    <source>
        <dbReference type="Pfam" id="PF13145"/>
    </source>
</evidence>
<proteinExistence type="predicted"/>
<dbReference type="Proteomes" id="UP001596472">
    <property type="component" value="Unassembled WGS sequence"/>
</dbReference>
<dbReference type="EC" id="5.2.1.8" evidence="2"/>
<keyword evidence="3" id="KW-0732">Signal</keyword>
<dbReference type="Pfam" id="PF13145">
    <property type="entry name" value="Rotamase_2"/>
    <property type="match status" value="1"/>
</dbReference>
<keyword evidence="8" id="KW-1185">Reference proteome</keyword>
<evidence type="ECO:0000313" key="7">
    <source>
        <dbReference type="EMBL" id="MFC7336739.1"/>
    </source>
</evidence>
<dbReference type="SUPFAM" id="SSF54534">
    <property type="entry name" value="FKBP-like"/>
    <property type="match status" value="1"/>
</dbReference>
<comment type="catalytic activity">
    <reaction evidence="1">
        <text>[protein]-peptidylproline (omega=180) = [protein]-peptidylproline (omega=0)</text>
        <dbReference type="Rhea" id="RHEA:16237"/>
        <dbReference type="Rhea" id="RHEA-COMP:10747"/>
        <dbReference type="Rhea" id="RHEA-COMP:10748"/>
        <dbReference type="ChEBI" id="CHEBI:83833"/>
        <dbReference type="ChEBI" id="CHEBI:83834"/>
        <dbReference type="EC" id="5.2.1.8"/>
    </reaction>
</comment>
<dbReference type="PANTHER" id="PTHR47245:SF1">
    <property type="entry name" value="FOLDASE PROTEIN PRSA"/>
    <property type="match status" value="1"/>
</dbReference>
<comment type="caution">
    <text evidence="7">The sequence shown here is derived from an EMBL/GenBank/DDBJ whole genome shotgun (WGS) entry which is preliminary data.</text>
</comment>
<dbReference type="RefSeq" id="WP_379710337.1">
    <property type="nucleotide sequence ID" value="NZ_JBHTBS010000002.1"/>
</dbReference>
<dbReference type="GO" id="GO:0016853">
    <property type="term" value="F:isomerase activity"/>
    <property type="evidence" value="ECO:0007669"/>
    <property type="project" value="UniProtKB-KW"/>
</dbReference>
<feature type="domain" description="PpiC" evidence="6">
    <location>
        <begin position="141"/>
        <end position="222"/>
    </location>
</feature>
<dbReference type="Gene3D" id="3.10.50.40">
    <property type="match status" value="1"/>
</dbReference>
<accession>A0ABW2L624</accession>
<evidence type="ECO:0000256" key="1">
    <source>
        <dbReference type="ARBA" id="ARBA00000971"/>
    </source>
</evidence>
<evidence type="ECO:0000256" key="4">
    <source>
        <dbReference type="ARBA" id="ARBA00023110"/>
    </source>
</evidence>
<gene>
    <name evidence="7" type="ORF">ACFQY0_06090</name>
</gene>
<evidence type="ECO:0000313" key="8">
    <source>
        <dbReference type="Proteomes" id="UP001596472"/>
    </source>
</evidence>
<sequence length="261" mass="29934">MVHFFLIAAVLLSVSALVRSRTKPLISLDESEVEALVIEVEKDRTRPETEAEPEQLVRSYLRDEVLYREALDRGLTDRDEVREVLIHVLKSELTPVLREPSDEELLALRKENSEEFLYPPKISFEHVSYSVGSKSVPENLLSQLKQGEDPAGHGERVALANPLPPTYKAQLDRVLGVEASEWVFSLPVGEWSGPVESRKGVHFIRVIEKESQQEIPFDRVRDTLRSNWAQQRIDETLDDSVREMANGYRFEVPDSYQKWVP</sequence>
<dbReference type="EMBL" id="JBHTBS010000002">
    <property type="protein sequence ID" value="MFC7336739.1"/>
    <property type="molecule type" value="Genomic_DNA"/>
</dbReference>
<evidence type="ECO:0000256" key="2">
    <source>
        <dbReference type="ARBA" id="ARBA00013194"/>
    </source>
</evidence>
<organism evidence="7 8">
    <name type="scientific">Haloferula chungangensis</name>
    <dbReference type="NCBI Taxonomy" id="1048331"/>
    <lineage>
        <taxon>Bacteria</taxon>
        <taxon>Pseudomonadati</taxon>
        <taxon>Verrucomicrobiota</taxon>
        <taxon>Verrucomicrobiia</taxon>
        <taxon>Verrucomicrobiales</taxon>
        <taxon>Verrucomicrobiaceae</taxon>
        <taxon>Haloferula</taxon>
    </lineage>
</organism>
<keyword evidence="5 7" id="KW-0413">Isomerase</keyword>